<dbReference type="WBParaSite" id="GPUH_0000184501-mRNA-1">
    <property type="protein sequence ID" value="GPUH_0000184501-mRNA-1"/>
    <property type="gene ID" value="GPUH_0000184501"/>
</dbReference>
<dbReference type="GO" id="GO:0046982">
    <property type="term" value="F:protein heterodimerization activity"/>
    <property type="evidence" value="ECO:0007669"/>
    <property type="project" value="InterPro"/>
</dbReference>
<gene>
    <name evidence="2" type="ORF">GPUH_LOCUS1841</name>
</gene>
<reference evidence="2 3" key="2">
    <citation type="submission" date="2018-11" db="EMBL/GenBank/DDBJ databases">
        <authorList>
            <consortium name="Pathogen Informatics"/>
        </authorList>
    </citation>
    <scope>NUCLEOTIDE SEQUENCE [LARGE SCALE GENOMIC DNA]</scope>
</reference>
<evidence type="ECO:0000313" key="2">
    <source>
        <dbReference type="EMBL" id="VDK31060.1"/>
    </source>
</evidence>
<evidence type="ECO:0000313" key="3">
    <source>
        <dbReference type="Proteomes" id="UP000271098"/>
    </source>
</evidence>
<dbReference type="GO" id="GO:0030527">
    <property type="term" value="F:structural constituent of chromatin"/>
    <property type="evidence" value="ECO:0007669"/>
    <property type="project" value="InterPro"/>
</dbReference>
<reference evidence="4" key="1">
    <citation type="submission" date="2016-06" db="UniProtKB">
        <authorList>
            <consortium name="WormBaseParasite"/>
        </authorList>
    </citation>
    <scope>IDENTIFICATION</scope>
</reference>
<comment type="similarity">
    <text evidence="1">Belongs to the histone H2B family.</text>
</comment>
<dbReference type="AlphaFoldDB" id="A0A183CZF0"/>
<dbReference type="SUPFAM" id="SSF47113">
    <property type="entry name" value="Histone-fold"/>
    <property type="match status" value="1"/>
</dbReference>
<protein>
    <submittedName>
        <fullName evidence="2 4">Uncharacterized protein</fullName>
    </submittedName>
</protein>
<evidence type="ECO:0000256" key="1">
    <source>
        <dbReference type="ARBA" id="ARBA00006846"/>
    </source>
</evidence>
<dbReference type="EMBL" id="UYRT01002449">
    <property type="protein sequence ID" value="VDK31060.1"/>
    <property type="molecule type" value="Genomic_DNA"/>
</dbReference>
<proteinExistence type="inferred from homology"/>
<keyword evidence="3" id="KW-1185">Reference proteome</keyword>
<name>A0A183CZF0_9BILA</name>
<organism evidence="4">
    <name type="scientific">Gongylonema pulchrum</name>
    <dbReference type="NCBI Taxonomy" id="637853"/>
    <lineage>
        <taxon>Eukaryota</taxon>
        <taxon>Metazoa</taxon>
        <taxon>Ecdysozoa</taxon>
        <taxon>Nematoda</taxon>
        <taxon>Chromadorea</taxon>
        <taxon>Rhabditida</taxon>
        <taxon>Spirurina</taxon>
        <taxon>Spiruromorpha</taxon>
        <taxon>Spiruroidea</taxon>
        <taxon>Gongylonematidae</taxon>
        <taxon>Gongylonema</taxon>
    </lineage>
</organism>
<dbReference type="InterPro" id="IPR000558">
    <property type="entry name" value="Histone_H2B"/>
</dbReference>
<dbReference type="GO" id="GO:0000786">
    <property type="term" value="C:nucleosome"/>
    <property type="evidence" value="ECO:0007669"/>
    <property type="project" value="InterPro"/>
</dbReference>
<sequence length="74" mass="8780">MHRNDKNSPIRHAPIVWWRSRCIRIPAPHQGQYPIMNSFANDVFQCFAVKTNRLAHYNKCSTAWSRDPQTRQKT</sequence>
<evidence type="ECO:0000313" key="4">
    <source>
        <dbReference type="WBParaSite" id="GPUH_0000184501-mRNA-1"/>
    </source>
</evidence>
<accession>A0A183CZF0</accession>
<dbReference type="Gene3D" id="1.10.20.10">
    <property type="entry name" value="Histone, subunit A"/>
    <property type="match status" value="1"/>
</dbReference>
<dbReference type="GO" id="GO:0003677">
    <property type="term" value="F:DNA binding"/>
    <property type="evidence" value="ECO:0007669"/>
    <property type="project" value="InterPro"/>
</dbReference>
<dbReference type="Proteomes" id="UP000271098">
    <property type="component" value="Unassembled WGS sequence"/>
</dbReference>
<dbReference type="InterPro" id="IPR009072">
    <property type="entry name" value="Histone-fold"/>
</dbReference>
<dbReference type="PRINTS" id="PR00621">
    <property type="entry name" value="HISTONEH2B"/>
</dbReference>